<evidence type="ECO:0000256" key="1">
    <source>
        <dbReference type="ARBA" id="ARBA00004141"/>
    </source>
</evidence>
<dbReference type="GO" id="GO:0019646">
    <property type="term" value="P:aerobic electron transport chain"/>
    <property type="evidence" value="ECO:0007669"/>
    <property type="project" value="InterPro"/>
</dbReference>
<accession>N9FD11</accession>
<evidence type="ECO:0000256" key="5">
    <source>
        <dbReference type="ARBA" id="ARBA00023136"/>
    </source>
</evidence>
<dbReference type="InterPro" id="IPR024791">
    <property type="entry name" value="Cyt_c/ubiquinol_Oxase_su3"/>
</dbReference>
<evidence type="ECO:0000313" key="9">
    <source>
        <dbReference type="EMBL" id="ENW05165.1"/>
    </source>
</evidence>
<gene>
    <name evidence="9" type="ORF">F934_01897</name>
</gene>
<dbReference type="InterPro" id="IPR013833">
    <property type="entry name" value="Cyt_c_oxidase_su3_a-hlx"/>
</dbReference>
<feature type="transmembrane region" description="Helical" evidence="7">
    <location>
        <begin position="127"/>
        <end position="150"/>
    </location>
</feature>
<dbReference type="Pfam" id="PF00510">
    <property type="entry name" value="COX3"/>
    <property type="match status" value="1"/>
</dbReference>
<sequence length="187" mass="21591">MNYQKTNSRKIPGESELWIFILGDMFVFALFFGVWSVQHTLQPTLFQLGKAQMNLGLGLINTIVLLTASLFVVLGLQRARKSQFLHARKFYIAATITGLLFIVTKFFEYREKILAGYNPLSNDFFMYYFIFTGIHLIHVVVGLIALLMMIVRCGRSQVDIHFLEGAGVFWHMVDVLWIILFLLIYLI</sequence>
<comment type="caution">
    <text evidence="9">The sequence shown here is derived from an EMBL/GenBank/DDBJ whole genome shotgun (WGS) entry which is preliminary data.</text>
</comment>
<feature type="transmembrane region" description="Helical" evidence="7">
    <location>
        <begin position="55"/>
        <end position="76"/>
    </location>
</feature>
<dbReference type="Proteomes" id="UP000018417">
    <property type="component" value="Unassembled WGS sequence"/>
</dbReference>
<keyword evidence="5 7" id="KW-0472">Membrane</keyword>
<dbReference type="PROSITE" id="PS50253">
    <property type="entry name" value="COX3"/>
    <property type="match status" value="1"/>
</dbReference>
<feature type="transmembrane region" description="Helical" evidence="7">
    <location>
        <begin position="88"/>
        <end position="107"/>
    </location>
</feature>
<comment type="similarity">
    <text evidence="2 6">Belongs to the cytochrome c oxidase subunit 3 family.</text>
</comment>
<dbReference type="PANTHER" id="PTHR11403:SF6">
    <property type="entry name" value="NITRIC OXIDE REDUCTASE SUBUNIT E"/>
    <property type="match status" value="1"/>
</dbReference>
<dbReference type="PATRIC" id="fig|1217649.3.peg.1833"/>
<evidence type="ECO:0000256" key="4">
    <source>
        <dbReference type="ARBA" id="ARBA00022989"/>
    </source>
</evidence>
<evidence type="ECO:0000313" key="10">
    <source>
        <dbReference type="Proteomes" id="UP000018417"/>
    </source>
</evidence>
<dbReference type="HOGENOM" id="CLU_044071_2_0_6"/>
<feature type="transmembrane region" description="Helical" evidence="7">
    <location>
        <begin position="17"/>
        <end position="35"/>
    </location>
</feature>
<dbReference type="Gene3D" id="1.20.120.80">
    <property type="entry name" value="Cytochrome c oxidase, subunit III, four-helix bundle"/>
    <property type="match status" value="1"/>
</dbReference>
<dbReference type="GO" id="GO:0005886">
    <property type="term" value="C:plasma membrane"/>
    <property type="evidence" value="ECO:0007669"/>
    <property type="project" value="UniProtKB-SubCell"/>
</dbReference>
<evidence type="ECO:0000256" key="7">
    <source>
        <dbReference type="SAM" id="Phobius"/>
    </source>
</evidence>
<dbReference type="InterPro" id="IPR035973">
    <property type="entry name" value="Cyt_c_oxidase_su3-like_sf"/>
</dbReference>
<dbReference type="AlphaFoldDB" id="N9FD11"/>
<reference evidence="9 10" key="1">
    <citation type="submission" date="2013-02" db="EMBL/GenBank/DDBJ databases">
        <title>The Genome Sequence of Acinetobacter beijerinckii ANC 3835.</title>
        <authorList>
            <consortium name="The Broad Institute Genome Sequencing Platform"/>
            <consortium name="The Broad Institute Genome Sequencing Center for Infectious Disease"/>
            <person name="Cerqueira G."/>
            <person name="Feldgarden M."/>
            <person name="Courvalin P."/>
            <person name="Perichon B."/>
            <person name="Grillot-Courvalin C."/>
            <person name="Clermont D."/>
            <person name="Rocha E."/>
            <person name="Yoon E.-J."/>
            <person name="Nemec A."/>
            <person name="Walker B."/>
            <person name="Young S.K."/>
            <person name="Zeng Q."/>
            <person name="Gargeya S."/>
            <person name="Fitzgerald M."/>
            <person name="Haas B."/>
            <person name="Abouelleil A."/>
            <person name="Alvarado L."/>
            <person name="Arachchi H.M."/>
            <person name="Berlin A.M."/>
            <person name="Chapman S.B."/>
            <person name="Dewar J."/>
            <person name="Goldberg J."/>
            <person name="Griggs A."/>
            <person name="Gujja S."/>
            <person name="Hansen M."/>
            <person name="Howarth C."/>
            <person name="Imamovic A."/>
            <person name="Larimer J."/>
            <person name="McCowan C."/>
            <person name="Murphy C."/>
            <person name="Neiman D."/>
            <person name="Pearson M."/>
            <person name="Priest M."/>
            <person name="Roberts A."/>
            <person name="Saif S."/>
            <person name="Shea T."/>
            <person name="Sisk P."/>
            <person name="Sykes S."/>
            <person name="Wortman J."/>
            <person name="Nusbaum C."/>
            <person name="Birren B."/>
        </authorList>
    </citation>
    <scope>NUCLEOTIDE SEQUENCE [LARGE SCALE GENOMIC DNA]</scope>
    <source>
        <strain evidence="9 10">ANC 3835</strain>
    </source>
</reference>
<dbReference type="InterPro" id="IPR000298">
    <property type="entry name" value="Cyt_c_oxidase-like_su3"/>
</dbReference>
<feature type="domain" description="Heme-copper oxidase subunit III family profile" evidence="8">
    <location>
        <begin position="17"/>
        <end position="187"/>
    </location>
</feature>
<evidence type="ECO:0000259" key="8">
    <source>
        <dbReference type="PROSITE" id="PS50253"/>
    </source>
</evidence>
<comment type="subcellular location">
    <subcellularLocation>
        <location evidence="6">Cell membrane</location>
        <topology evidence="6">Multi-pass membrane protein</topology>
    </subcellularLocation>
    <subcellularLocation>
        <location evidence="1">Membrane</location>
        <topology evidence="1">Multi-pass membrane protein</topology>
    </subcellularLocation>
</comment>
<name>N9FD11_9GAMM</name>
<dbReference type="PANTHER" id="PTHR11403">
    <property type="entry name" value="CYTOCHROME C OXIDASE SUBUNIT III"/>
    <property type="match status" value="1"/>
</dbReference>
<feature type="transmembrane region" description="Helical" evidence="7">
    <location>
        <begin position="162"/>
        <end position="186"/>
    </location>
</feature>
<evidence type="ECO:0000256" key="6">
    <source>
        <dbReference type="RuleBase" id="RU003376"/>
    </source>
</evidence>
<evidence type="ECO:0000256" key="3">
    <source>
        <dbReference type="ARBA" id="ARBA00022692"/>
    </source>
</evidence>
<dbReference type="SUPFAM" id="SSF81452">
    <property type="entry name" value="Cytochrome c oxidase subunit III-like"/>
    <property type="match status" value="1"/>
</dbReference>
<dbReference type="GO" id="GO:0004129">
    <property type="term" value="F:cytochrome-c oxidase activity"/>
    <property type="evidence" value="ECO:0007669"/>
    <property type="project" value="InterPro"/>
</dbReference>
<keyword evidence="4 7" id="KW-1133">Transmembrane helix</keyword>
<dbReference type="EMBL" id="APQK01000012">
    <property type="protein sequence ID" value="ENW05165.1"/>
    <property type="molecule type" value="Genomic_DNA"/>
</dbReference>
<dbReference type="OrthoDB" id="9810850at2"/>
<organism evidence="9 10">
    <name type="scientific">Acinetobacter beijerinckii ANC 3835</name>
    <dbReference type="NCBI Taxonomy" id="1217649"/>
    <lineage>
        <taxon>Bacteria</taxon>
        <taxon>Pseudomonadati</taxon>
        <taxon>Pseudomonadota</taxon>
        <taxon>Gammaproteobacteria</taxon>
        <taxon>Moraxellales</taxon>
        <taxon>Moraxellaceae</taxon>
        <taxon>Acinetobacter</taxon>
    </lineage>
</organism>
<evidence type="ECO:0000256" key="2">
    <source>
        <dbReference type="ARBA" id="ARBA00010581"/>
    </source>
</evidence>
<keyword evidence="3 6" id="KW-0812">Transmembrane</keyword>
<dbReference type="RefSeq" id="WP_005054249.1">
    <property type="nucleotide sequence ID" value="NZ_KB849759.1"/>
</dbReference>
<protein>
    <recommendedName>
        <fullName evidence="8">Heme-copper oxidase subunit III family profile domain-containing protein</fullName>
    </recommendedName>
</protein>
<proteinExistence type="inferred from homology"/>